<evidence type="ECO:0000313" key="3">
    <source>
        <dbReference type="EMBL" id="KAL3795378.1"/>
    </source>
</evidence>
<proteinExistence type="predicted"/>
<name>A0ABD3Q564_9STRA</name>
<gene>
    <name evidence="3" type="ORF">ACHAW5_005478</name>
</gene>
<keyword evidence="2" id="KW-0472">Membrane</keyword>
<feature type="compositionally biased region" description="Low complexity" evidence="1">
    <location>
        <begin position="37"/>
        <end position="50"/>
    </location>
</feature>
<evidence type="ECO:0000256" key="1">
    <source>
        <dbReference type="SAM" id="MobiDB-lite"/>
    </source>
</evidence>
<dbReference type="SUPFAM" id="SSF55961">
    <property type="entry name" value="Bet v1-like"/>
    <property type="match status" value="1"/>
</dbReference>
<protein>
    <submittedName>
        <fullName evidence="3">Uncharacterized protein</fullName>
    </submittedName>
</protein>
<dbReference type="PANTHER" id="PTHR34560">
    <property type="entry name" value="POLYKETIDE CYCLASE/DEHYDRASE/LIPID TRANSPORT SUPERFAMILY PROTEIN"/>
    <property type="match status" value="1"/>
</dbReference>
<feature type="transmembrane region" description="Helical" evidence="2">
    <location>
        <begin position="439"/>
        <end position="459"/>
    </location>
</feature>
<evidence type="ECO:0000313" key="4">
    <source>
        <dbReference type="Proteomes" id="UP001530315"/>
    </source>
</evidence>
<dbReference type="EMBL" id="JALLAZ020000427">
    <property type="protein sequence ID" value="KAL3795378.1"/>
    <property type="molecule type" value="Genomic_DNA"/>
</dbReference>
<dbReference type="Proteomes" id="UP001530315">
    <property type="component" value="Unassembled WGS sequence"/>
</dbReference>
<reference evidence="3 4" key="1">
    <citation type="submission" date="2024-10" db="EMBL/GenBank/DDBJ databases">
        <title>Updated reference genomes for cyclostephanoid diatoms.</title>
        <authorList>
            <person name="Roberts W.R."/>
            <person name="Alverson A.J."/>
        </authorList>
    </citation>
    <scope>NUCLEOTIDE SEQUENCE [LARGE SCALE GENOMIC DNA]</scope>
    <source>
        <strain evidence="3 4">AJA276-08</strain>
    </source>
</reference>
<dbReference type="AlphaFoldDB" id="A0ABD3Q564"/>
<keyword evidence="2" id="KW-0812">Transmembrane</keyword>
<feature type="region of interest" description="Disordered" evidence="1">
    <location>
        <begin position="1"/>
        <end position="50"/>
    </location>
</feature>
<keyword evidence="2" id="KW-1133">Transmembrane helix</keyword>
<dbReference type="InterPro" id="IPR023393">
    <property type="entry name" value="START-like_dom_sf"/>
</dbReference>
<dbReference type="PANTHER" id="PTHR34560:SF1">
    <property type="entry name" value="START DOMAIN-CONTAINING PROTEIN"/>
    <property type="match status" value="1"/>
</dbReference>
<comment type="caution">
    <text evidence="3">The sequence shown here is derived from an EMBL/GenBank/DDBJ whole genome shotgun (WGS) entry which is preliminary data.</text>
</comment>
<sequence>MKTTTVSLVLGRNRRRKPKKVKEAPSFAPPLPDGGAKKSTSATSKTASSSADELISQLRDHIDQGRIFDARSIVHKLIGIEIEDPTSSSNLEPVRHLIEEVIAQSEHVESLLHQLHSDDDWTLAKQRSGVTVHFRREPNSQIHVVRAATTFDNFSPSDFVRFCSLFVETEFMHRWFPGKVMGPATVLSWHSKYSKVIQLRINVALPMISSRDAVVLGNGYHLPDRNAFLISTKTILEDLCRHCDIPKPDKGVVRMATDSIFYLQLIKSDAISFKMISRDDLKLKYVPNSLLNYLSQGHMPFEIMKTIHRSIRNFEGTVWEKKIRERGAYYTEIEEKVYDQLERWEKEGMGNIDSSKRLESLQSTQQKLISTNHVAESEGLQVFVSDENQRKGSRLNFIMPMIVCMSLFVSNLHNVVPTPDMLRDLVPASLLEVLGTENISLAIMITTCLVPLFAIISSVKRRYQMEPDTRRQHIIAVDNDATDETGAEFLPILNVNSEAEAKKGNAGLEEEDPNHIRKISDVTLSPQSQPADGLQQFIQSTTRTFPVPLPKLGKVRSTLGAGLRGMKKKDSNAIQ</sequence>
<accession>A0ABD3Q564</accession>
<dbReference type="Gene3D" id="3.30.530.20">
    <property type="match status" value="1"/>
</dbReference>
<keyword evidence="4" id="KW-1185">Reference proteome</keyword>
<feature type="transmembrane region" description="Helical" evidence="2">
    <location>
        <begin position="397"/>
        <end position="416"/>
    </location>
</feature>
<evidence type="ECO:0000256" key="2">
    <source>
        <dbReference type="SAM" id="Phobius"/>
    </source>
</evidence>
<organism evidence="3 4">
    <name type="scientific">Stephanodiscus triporus</name>
    <dbReference type="NCBI Taxonomy" id="2934178"/>
    <lineage>
        <taxon>Eukaryota</taxon>
        <taxon>Sar</taxon>
        <taxon>Stramenopiles</taxon>
        <taxon>Ochrophyta</taxon>
        <taxon>Bacillariophyta</taxon>
        <taxon>Coscinodiscophyceae</taxon>
        <taxon>Thalassiosirophycidae</taxon>
        <taxon>Stephanodiscales</taxon>
        <taxon>Stephanodiscaceae</taxon>
        <taxon>Stephanodiscus</taxon>
    </lineage>
</organism>